<dbReference type="Proteomes" id="UP000270261">
    <property type="component" value="Unassembled WGS sequence"/>
</dbReference>
<dbReference type="AlphaFoldDB" id="A0A426FMP9"/>
<organism evidence="1 2">
    <name type="scientific">Lautropia dentalis</name>
    <dbReference type="NCBI Taxonomy" id="2490857"/>
    <lineage>
        <taxon>Bacteria</taxon>
        <taxon>Pseudomonadati</taxon>
        <taxon>Pseudomonadota</taxon>
        <taxon>Betaproteobacteria</taxon>
        <taxon>Burkholderiales</taxon>
        <taxon>Burkholderiaceae</taxon>
        <taxon>Lautropia</taxon>
    </lineage>
</organism>
<keyword evidence="2" id="KW-1185">Reference proteome</keyword>
<evidence type="ECO:0000313" key="1">
    <source>
        <dbReference type="EMBL" id="RRN43848.1"/>
    </source>
</evidence>
<protein>
    <submittedName>
        <fullName evidence="1">Uncharacterized protein</fullName>
    </submittedName>
</protein>
<gene>
    <name evidence="1" type="ORF">EHV23_10635</name>
</gene>
<dbReference type="OrthoDB" id="9764248at2"/>
<dbReference type="RefSeq" id="WP_125096048.1">
    <property type="nucleotide sequence ID" value="NZ_RRUE01000002.1"/>
</dbReference>
<evidence type="ECO:0000313" key="2">
    <source>
        <dbReference type="Proteomes" id="UP000270261"/>
    </source>
</evidence>
<comment type="caution">
    <text evidence="1">The sequence shown here is derived from an EMBL/GenBank/DDBJ whole genome shotgun (WGS) entry which is preliminary data.</text>
</comment>
<dbReference type="EMBL" id="RRUE01000002">
    <property type="protein sequence ID" value="RRN43848.1"/>
    <property type="molecule type" value="Genomic_DNA"/>
</dbReference>
<sequence>MPHVDRSAGYSEYRVWGLGQRGTPLEIYDPARFPAIAQVIEHLDGRLLEVRGEGEPIQIALAEARRTDDPDAINRRFTPFFSSLTSLDFFCKLNLQTYLSLEASAAPRRWFWQEDTQAGYRSSGVGSIVNETTVSIARSAGH</sequence>
<name>A0A426FMP9_9BURK</name>
<reference evidence="1 2" key="1">
    <citation type="submission" date="2018-11" db="EMBL/GenBank/DDBJ databases">
        <title>Genome sequencing of Lautropia sp. KCOM 2505 (= ChDC F240).</title>
        <authorList>
            <person name="Kook J.-K."/>
            <person name="Park S.-N."/>
            <person name="Lim Y.K."/>
        </authorList>
    </citation>
    <scope>NUCLEOTIDE SEQUENCE [LARGE SCALE GENOMIC DNA]</scope>
    <source>
        <strain evidence="1 2">KCOM 2505</strain>
    </source>
</reference>
<proteinExistence type="predicted"/>
<accession>A0A426FMP9</accession>